<accession>A0A8X6NR44</accession>
<evidence type="ECO:0000313" key="2">
    <source>
        <dbReference type="Proteomes" id="UP000887013"/>
    </source>
</evidence>
<protein>
    <submittedName>
        <fullName evidence="1">Uncharacterized protein</fullName>
    </submittedName>
</protein>
<evidence type="ECO:0000313" key="1">
    <source>
        <dbReference type="EMBL" id="GFT26828.1"/>
    </source>
</evidence>
<reference evidence="1" key="1">
    <citation type="submission" date="2020-08" db="EMBL/GenBank/DDBJ databases">
        <title>Multicomponent nature underlies the extraordinary mechanical properties of spider dragline silk.</title>
        <authorList>
            <person name="Kono N."/>
            <person name="Nakamura H."/>
            <person name="Mori M."/>
            <person name="Yoshida Y."/>
            <person name="Ohtoshi R."/>
            <person name="Malay A.D."/>
            <person name="Moran D.A.P."/>
            <person name="Tomita M."/>
            <person name="Numata K."/>
            <person name="Arakawa K."/>
        </authorList>
    </citation>
    <scope>NUCLEOTIDE SEQUENCE</scope>
</reference>
<keyword evidence="2" id="KW-1185">Reference proteome</keyword>
<comment type="caution">
    <text evidence="1">The sequence shown here is derived from an EMBL/GenBank/DDBJ whole genome shotgun (WGS) entry which is preliminary data.</text>
</comment>
<proteinExistence type="predicted"/>
<dbReference type="AlphaFoldDB" id="A0A8X6NR44"/>
<dbReference type="Proteomes" id="UP000887013">
    <property type="component" value="Unassembled WGS sequence"/>
</dbReference>
<gene>
    <name evidence="1" type="ORF">NPIL_199071</name>
</gene>
<name>A0A8X6NR44_NEPPI</name>
<organism evidence="1 2">
    <name type="scientific">Nephila pilipes</name>
    <name type="common">Giant wood spider</name>
    <name type="synonym">Nephila maculata</name>
    <dbReference type="NCBI Taxonomy" id="299642"/>
    <lineage>
        <taxon>Eukaryota</taxon>
        <taxon>Metazoa</taxon>
        <taxon>Ecdysozoa</taxon>
        <taxon>Arthropoda</taxon>
        <taxon>Chelicerata</taxon>
        <taxon>Arachnida</taxon>
        <taxon>Araneae</taxon>
        <taxon>Araneomorphae</taxon>
        <taxon>Entelegynae</taxon>
        <taxon>Araneoidea</taxon>
        <taxon>Nephilidae</taxon>
        <taxon>Nephila</taxon>
    </lineage>
</organism>
<dbReference type="EMBL" id="BMAW01060587">
    <property type="protein sequence ID" value="GFT26828.1"/>
    <property type="molecule type" value="Genomic_DNA"/>
</dbReference>
<sequence length="103" mass="12183">MVRIYGLSTPGKGTAQLQVKIYSALFFENGRKFPSFLHQGVHLGRKWEDRQPPMEAFLFVNEVETTDWWTLFSRFCFLFYLHPSLIAEVRSQQREVLLERKGE</sequence>
<dbReference type="OrthoDB" id="10548620at2759"/>